<dbReference type="InterPro" id="IPR019462">
    <property type="entry name" value="DNA-dir_RNA_pol_bsu_external_1"/>
</dbReference>
<dbReference type="Gene3D" id="3.90.1100.10">
    <property type="match status" value="1"/>
</dbReference>
<evidence type="ECO:0000256" key="5">
    <source>
        <dbReference type="ARBA" id="ARBA00023163"/>
    </source>
</evidence>
<dbReference type="InterPro" id="IPR015712">
    <property type="entry name" value="DNA-dir_RNA_pol_su2"/>
</dbReference>
<keyword evidence="3" id="KW-0808">Transferase</keyword>
<dbReference type="Pfam" id="PF04561">
    <property type="entry name" value="RNA_pol_Rpb2_2"/>
    <property type="match status" value="1"/>
</dbReference>
<dbReference type="GO" id="GO:0000428">
    <property type="term" value="C:DNA-directed RNA polymerase complex"/>
    <property type="evidence" value="ECO:0007669"/>
    <property type="project" value="UniProtKB-KW"/>
</dbReference>
<keyword evidence="2 12" id="KW-0240">DNA-directed RNA polymerase</keyword>
<evidence type="ECO:0000256" key="4">
    <source>
        <dbReference type="ARBA" id="ARBA00022695"/>
    </source>
</evidence>
<evidence type="ECO:0000313" key="12">
    <source>
        <dbReference type="EMBL" id="PIR68889.1"/>
    </source>
</evidence>
<dbReference type="GO" id="GO:0003899">
    <property type="term" value="F:DNA-directed RNA polymerase activity"/>
    <property type="evidence" value="ECO:0007669"/>
    <property type="project" value="UniProtKB-EC"/>
</dbReference>
<keyword evidence="5" id="KW-0804">Transcription</keyword>
<dbReference type="InterPro" id="IPR037034">
    <property type="entry name" value="RNA_pol_Rpb2_2_sf"/>
</dbReference>
<feature type="domain" description="RNA polymerase Rpb2" evidence="10">
    <location>
        <begin position="385"/>
        <end position="453"/>
    </location>
</feature>
<dbReference type="Gene3D" id="3.90.1110.10">
    <property type="entry name" value="RNA polymerase Rpb2, domain 2"/>
    <property type="match status" value="1"/>
</dbReference>
<evidence type="ECO:0000256" key="3">
    <source>
        <dbReference type="ARBA" id="ARBA00022679"/>
    </source>
</evidence>
<dbReference type="InterPro" id="IPR042107">
    <property type="entry name" value="DNA-dir_RNA_pol_bsu_ext_1_sf"/>
</dbReference>
<evidence type="ECO:0000256" key="2">
    <source>
        <dbReference type="ARBA" id="ARBA00022478"/>
    </source>
</evidence>
<dbReference type="GO" id="GO:0006351">
    <property type="term" value="P:DNA-templated transcription"/>
    <property type="evidence" value="ECO:0007669"/>
    <property type="project" value="InterPro"/>
</dbReference>
<evidence type="ECO:0000256" key="1">
    <source>
        <dbReference type="ARBA" id="ARBA00012418"/>
    </source>
</evidence>
<evidence type="ECO:0000259" key="10">
    <source>
        <dbReference type="Pfam" id="PF04565"/>
    </source>
</evidence>
<evidence type="ECO:0000313" key="13">
    <source>
        <dbReference type="Proteomes" id="UP000228613"/>
    </source>
</evidence>
<comment type="catalytic activity">
    <reaction evidence="6">
        <text>RNA(n) + a ribonucleoside 5'-triphosphate = RNA(n+1) + diphosphate</text>
        <dbReference type="Rhea" id="RHEA:21248"/>
        <dbReference type="Rhea" id="RHEA-COMP:14527"/>
        <dbReference type="Rhea" id="RHEA-COMP:17342"/>
        <dbReference type="ChEBI" id="CHEBI:33019"/>
        <dbReference type="ChEBI" id="CHEBI:61557"/>
        <dbReference type="ChEBI" id="CHEBI:140395"/>
        <dbReference type="EC" id="2.7.7.6"/>
    </reaction>
</comment>
<evidence type="ECO:0000259" key="9">
    <source>
        <dbReference type="Pfam" id="PF04563"/>
    </source>
</evidence>
<dbReference type="AlphaFoldDB" id="A0A2J0JHT6"/>
<dbReference type="GO" id="GO:0003677">
    <property type="term" value="F:DNA binding"/>
    <property type="evidence" value="ECO:0007669"/>
    <property type="project" value="InterPro"/>
</dbReference>
<sequence>MQTTKRPKKYFSRYKNPLIAFPNLIEAQTKSYKWLVEEGIKEVFKEFSPIIDYSGKKFELEFTSFSLGEPNCGENEAKINKLSYQGLLKTRVKLTNKILGTVKEQEIFMSELPLMTPHGTFIINGVERIIVPQLARSFGVFFTESESKGKRYFGAKIIPARGVWIEIESESDGAIYIRIDKKRKFPATALLRVMGYGLNELMLKAFEGTHICKDVIEACLAKDMAKTLNDAYIEIYKRLRDGDMATPDNAKEFINSLFTSERYDLSPVGRYRFNQRFEKGLNEEELARRTISKEDLITVITNIIVLNNTVGAKSDDIDHLGQRRVRFVGEMLQQKVRTGMMQIKRNIQDRMSIIDVDTALPIHIINQRPLQARIKEFFTTNQLSQFMSQENILAEIEHIRLLSALGPGGLTRERAGLEVRDVHPSHYGRVCPIHTPEGPNIGLILHLSTYAKINDFGIIETPYIKVKNGKITGEIQYLNALEEEKYNIAHAAISYDEHGKITEER</sequence>
<proteinExistence type="inferred from homology"/>
<gene>
    <name evidence="12" type="ORF">COU48_01645</name>
</gene>
<evidence type="ECO:0000259" key="11">
    <source>
        <dbReference type="Pfam" id="PF10385"/>
    </source>
</evidence>
<protein>
    <recommendedName>
        <fullName evidence="1">DNA-directed RNA polymerase</fullName>
        <ecNumber evidence="1">2.7.7.6</ecNumber>
    </recommendedName>
</protein>
<comment type="similarity">
    <text evidence="7">Belongs to the RNA polymerase beta chain family.</text>
</comment>
<reference evidence="13" key="1">
    <citation type="submission" date="2017-09" db="EMBL/GenBank/DDBJ databases">
        <title>Depth-based differentiation of microbial function through sediment-hosted aquifers and enrichment of novel symbionts in the deep terrestrial subsurface.</title>
        <authorList>
            <person name="Probst A.J."/>
            <person name="Ladd B."/>
            <person name="Jarett J.K."/>
            <person name="Geller-Mcgrath D.E."/>
            <person name="Sieber C.M.K."/>
            <person name="Emerson J.B."/>
            <person name="Anantharaman K."/>
            <person name="Thomas B.C."/>
            <person name="Malmstrom R."/>
            <person name="Stieglmeier M."/>
            <person name="Klingl A."/>
            <person name="Woyke T."/>
            <person name="Ryan C.M."/>
            <person name="Banfield J.F."/>
        </authorList>
    </citation>
    <scope>NUCLEOTIDE SEQUENCE [LARGE SCALE GENOMIC DNA]</scope>
</reference>
<comment type="caution">
    <text evidence="12">The sequence shown here is derived from an EMBL/GenBank/DDBJ whole genome shotgun (WGS) entry which is preliminary data.</text>
</comment>
<dbReference type="EC" id="2.7.7.6" evidence="1"/>
<dbReference type="Pfam" id="PF04563">
    <property type="entry name" value="RNA_pol_Rpb2_1"/>
    <property type="match status" value="1"/>
</dbReference>
<dbReference type="Gene3D" id="2.30.150.10">
    <property type="entry name" value="DNA-directed RNA polymerase, beta subunit, external 1 domain"/>
    <property type="match status" value="1"/>
</dbReference>
<evidence type="ECO:0000259" key="8">
    <source>
        <dbReference type="Pfam" id="PF04561"/>
    </source>
</evidence>
<evidence type="ECO:0000256" key="7">
    <source>
        <dbReference type="RuleBase" id="RU000434"/>
    </source>
</evidence>
<organism evidence="12 13">
    <name type="scientific">Candidatus Nomurabacteria bacterium CG10_big_fil_rev_8_21_14_0_10_03_31_7</name>
    <dbReference type="NCBI Taxonomy" id="1974730"/>
    <lineage>
        <taxon>Bacteria</taxon>
        <taxon>Candidatus Nomuraibacteriota</taxon>
    </lineage>
</organism>
<evidence type="ECO:0000256" key="6">
    <source>
        <dbReference type="ARBA" id="ARBA00048552"/>
    </source>
</evidence>
<feature type="domain" description="RNA polymerase Rpb2" evidence="8">
    <location>
        <begin position="145"/>
        <end position="326"/>
    </location>
</feature>
<dbReference type="InterPro" id="IPR007645">
    <property type="entry name" value="RNA_pol_Rpb2_3"/>
</dbReference>
<accession>A0A2J0JHT6</accession>
<dbReference type="EMBL" id="PFCP01000043">
    <property type="protein sequence ID" value="PIR68889.1"/>
    <property type="molecule type" value="Genomic_DNA"/>
</dbReference>
<dbReference type="PANTHER" id="PTHR20856">
    <property type="entry name" value="DNA-DIRECTED RNA POLYMERASE I SUBUNIT 2"/>
    <property type="match status" value="1"/>
</dbReference>
<dbReference type="InterPro" id="IPR007642">
    <property type="entry name" value="RNA_pol_Rpb2_2"/>
</dbReference>
<keyword evidence="4" id="KW-0548">Nucleotidyltransferase</keyword>
<dbReference type="GO" id="GO:0032549">
    <property type="term" value="F:ribonucleoside binding"/>
    <property type="evidence" value="ECO:0007669"/>
    <property type="project" value="InterPro"/>
</dbReference>
<dbReference type="Pfam" id="PF04565">
    <property type="entry name" value="RNA_pol_Rpb2_3"/>
    <property type="match status" value="1"/>
</dbReference>
<dbReference type="SUPFAM" id="SSF64484">
    <property type="entry name" value="beta and beta-prime subunits of DNA dependent RNA-polymerase"/>
    <property type="match status" value="1"/>
</dbReference>
<dbReference type="Proteomes" id="UP000228613">
    <property type="component" value="Unassembled WGS sequence"/>
</dbReference>
<dbReference type="Pfam" id="PF10385">
    <property type="entry name" value="RNA_pol_Rpb2_45"/>
    <property type="match status" value="1"/>
</dbReference>
<feature type="non-terminal residue" evidence="12">
    <location>
        <position position="505"/>
    </location>
</feature>
<feature type="domain" description="RNA polymerase beta subunit protrusion" evidence="9">
    <location>
        <begin position="23"/>
        <end position="366"/>
    </location>
</feature>
<dbReference type="InterPro" id="IPR007644">
    <property type="entry name" value="RNA_pol_bsu_protrusion"/>
</dbReference>
<name>A0A2J0JHT6_9BACT</name>
<feature type="domain" description="DNA-directed RNA polymerase beta subunit external 1" evidence="11">
    <location>
        <begin position="463"/>
        <end position="505"/>
    </location>
</feature>